<evidence type="ECO:0000313" key="1">
    <source>
        <dbReference type="EMBL" id="HAE5199652.1"/>
    </source>
</evidence>
<gene>
    <name evidence="1" type="ORF">G4G76_004689</name>
</gene>
<feature type="non-terminal residue" evidence="1">
    <location>
        <position position="1"/>
    </location>
</feature>
<dbReference type="EMBL" id="DAASEP010000079">
    <property type="protein sequence ID" value="HAE5199652.1"/>
    <property type="molecule type" value="Genomic_DNA"/>
</dbReference>
<proteinExistence type="predicted"/>
<accession>A0A5Z6DMN5</accession>
<sequence length="128" mass="11863">ASGAGGVLPNSNPTGNVVQVGQAGNSGINGGNSIFIDVVANGGAGGAGGIVQSRIPLSGFNQLDSISGGNAETTFFGKGGTGAVLSNGSNASGYGAGGGGGASVNSLNIALSGYAGGRGSSGFVKISW</sequence>
<name>A0A5Z6DMN5_SALTM</name>
<comment type="caution">
    <text evidence="1">The sequence shown here is derived from an EMBL/GenBank/DDBJ whole genome shotgun (WGS) entry which is preliminary data.</text>
</comment>
<reference evidence="1" key="1">
    <citation type="journal article" date="2018" name="Genome Biol.">
        <title>SKESA: strategic k-mer extension for scrupulous assemblies.</title>
        <authorList>
            <person name="Souvorov A."/>
            <person name="Agarwala R."/>
            <person name="Lipman D.J."/>
        </authorList>
    </citation>
    <scope>NUCLEOTIDE SEQUENCE</scope>
    <source>
        <strain evidence="1">NVSL 6938</strain>
    </source>
</reference>
<dbReference type="AlphaFoldDB" id="A0A5Z6DMN5"/>
<organism evidence="1">
    <name type="scientific">Salmonella typhimurium</name>
    <dbReference type="NCBI Taxonomy" id="90371"/>
    <lineage>
        <taxon>Bacteria</taxon>
        <taxon>Pseudomonadati</taxon>
        <taxon>Pseudomonadota</taxon>
        <taxon>Gammaproteobacteria</taxon>
        <taxon>Enterobacterales</taxon>
        <taxon>Enterobacteriaceae</taxon>
        <taxon>Salmonella</taxon>
    </lineage>
</organism>
<reference evidence="1" key="2">
    <citation type="submission" date="2018-07" db="EMBL/GenBank/DDBJ databases">
        <authorList>
            <consortium name="NCBI Pathogen Detection Project"/>
        </authorList>
    </citation>
    <scope>NUCLEOTIDE SEQUENCE</scope>
    <source>
        <strain evidence="1">NVSL 6938</strain>
    </source>
</reference>
<protein>
    <submittedName>
        <fullName evidence="1">Phage tail protein</fullName>
    </submittedName>
</protein>